<dbReference type="NCBIfam" id="NF004767">
    <property type="entry name" value="PRK06105.1"/>
    <property type="match status" value="1"/>
</dbReference>
<evidence type="ECO:0000256" key="1">
    <source>
        <dbReference type="ARBA" id="ARBA00001933"/>
    </source>
</evidence>
<reference evidence="7 8" key="1">
    <citation type="submission" date="2015-03" db="EMBL/GenBank/DDBJ databases">
        <title>Genome sequencing of Methylobacterium variabile DSM 16961.</title>
        <authorList>
            <person name="Chaudhry V."/>
            <person name="Patil P.B."/>
        </authorList>
    </citation>
    <scope>NUCLEOTIDE SEQUENCE [LARGE SCALE GENOMIC DNA]</scope>
    <source>
        <strain evidence="7 8">DSM 16961</strain>
    </source>
</reference>
<comment type="cofactor">
    <cofactor evidence="1">
        <name>pyridoxal 5'-phosphate</name>
        <dbReference type="ChEBI" id="CHEBI:597326"/>
    </cofactor>
</comment>
<dbReference type="GO" id="GO:0030170">
    <property type="term" value="F:pyridoxal phosphate binding"/>
    <property type="evidence" value="ECO:0007669"/>
    <property type="project" value="InterPro"/>
</dbReference>
<dbReference type="Gene3D" id="3.40.640.10">
    <property type="entry name" value="Type I PLP-dependent aspartate aminotransferase-like (Major domain)"/>
    <property type="match status" value="1"/>
</dbReference>
<organism evidence="7 8">
    <name type="scientific">Methylobacterium variabile</name>
    <dbReference type="NCBI Taxonomy" id="298794"/>
    <lineage>
        <taxon>Bacteria</taxon>
        <taxon>Pseudomonadati</taxon>
        <taxon>Pseudomonadota</taxon>
        <taxon>Alphaproteobacteria</taxon>
        <taxon>Hyphomicrobiales</taxon>
        <taxon>Methylobacteriaceae</taxon>
        <taxon>Methylobacterium</taxon>
    </lineage>
</organism>
<evidence type="ECO:0000256" key="4">
    <source>
        <dbReference type="ARBA" id="ARBA00022679"/>
    </source>
</evidence>
<dbReference type="Pfam" id="PF00202">
    <property type="entry name" value="Aminotran_3"/>
    <property type="match status" value="1"/>
</dbReference>
<protein>
    <submittedName>
        <fullName evidence="7">Aminotransferase</fullName>
    </submittedName>
</protein>
<dbReference type="Proteomes" id="UP000035955">
    <property type="component" value="Unassembled WGS sequence"/>
</dbReference>
<keyword evidence="5 6" id="KW-0663">Pyridoxal phosphate</keyword>
<dbReference type="NCBIfam" id="NF005682">
    <property type="entry name" value="PRK07480.1"/>
    <property type="match status" value="1"/>
</dbReference>
<keyword evidence="4 7" id="KW-0808">Transferase</keyword>
<dbReference type="PIRSF" id="PIRSF000521">
    <property type="entry name" value="Transaminase_4ab_Lys_Orn"/>
    <property type="match status" value="1"/>
</dbReference>
<evidence type="ECO:0000256" key="2">
    <source>
        <dbReference type="ARBA" id="ARBA00008954"/>
    </source>
</evidence>
<dbReference type="SUPFAM" id="SSF53383">
    <property type="entry name" value="PLP-dependent transferases"/>
    <property type="match status" value="1"/>
</dbReference>
<dbReference type="GO" id="GO:0009102">
    <property type="term" value="P:biotin biosynthetic process"/>
    <property type="evidence" value="ECO:0007669"/>
    <property type="project" value="TreeGrafter"/>
</dbReference>
<dbReference type="InterPro" id="IPR015422">
    <property type="entry name" value="PyrdxlP-dep_Trfase_small"/>
</dbReference>
<comment type="caution">
    <text evidence="7">The sequence shown here is derived from an EMBL/GenBank/DDBJ whole genome shotgun (WGS) entry which is preliminary data.</text>
</comment>
<dbReference type="GO" id="GO:0009448">
    <property type="term" value="P:gamma-aminobutyric acid metabolic process"/>
    <property type="evidence" value="ECO:0007669"/>
    <property type="project" value="TreeGrafter"/>
</dbReference>
<evidence type="ECO:0000256" key="5">
    <source>
        <dbReference type="ARBA" id="ARBA00022898"/>
    </source>
</evidence>
<evidence type="ECO:0000256" key="6">
    <source>
        <dbReference type="RuleBase" id="RU003560"/>
    </source>
</evidence>
<dbReference type="PATRIC" id="fig|298794.3.peg.7510"/>
<keyword evidence="8" id="KW-1185">Reference proteome</keyword>
<dbReference type="CDD" id="cd00610">
    <property type="entry name" value="OAT_like"/>
    <property type="match status" value="1"/>
</dbReference>
<keyword evidence="3 7" id="KW-0032">Aminotransferase</keyword>
<evidence type="ECO:0000256" key="3">
    <source>
        <dbReference type="ARBA" id="ARBA00022576"/>
    </source>
</evidence>
<dbReference type="Gene3D" id="3.90.1150.10">
    <property type="entry name" value="Aspartate Aminotransferase, domain 1"/>
    <property type="match status" value="1"/>
</dbReference>
<evidence type="ECO:0000313" key="8">
    <source>
        <dbReference type="Proteomes" id="UP000035955"/>
    </source>
</evidence>
<dbReference type="InterPro" id="IPR015424">
    <property type="entry name" value="PyrdxlP-dep_Trfase"/>
</dbReference>
<dbReference type="EMBL" id="LABY01000086">
    <property type="protein sequence ID" value="KMO37288.1"/>
    <property type="molecule type" value="Genomic_DNA"/>
</dbReference>
<comment type="similarity">
    <text evidence="2 6">Belongs to the class-III pyridoxal-phosphate-dependent aminotransferase family.</text>
</comment>
<dbReference type="InterPro" id="IPR015421">
    <property type="entry name" value="PyrdxlP-dep_Trfase_major"/>
</dbReference>
<gene>
    <name evidence="7" type="ORF">VQ02_13715</name>
</gene>
<dbReference type="AlphaFoldDB" id="A0A0J6SVB6"/>
<name>A0A0J6SVB6_9HYPH</name>
<dbReference type="GO" id="GO:0004015">
    <property type="term" value="F:adenosylmethionine-8-amino-7-oxononanoate transaminase activity"/>
    <property type="evidence" value="ECO:0007669"/>
    <property type="project" value="TreeGrafter"/>
</dbReference>
<dbReference type="PANTHER" id="PTHR42684">
    <property type="entry name" value="ADENOSYLMETHIONINE-8-AMINO-7-OXONONANOATE AMINOTRANSFERASE"/>
    <property type="match status" value="1"/>
</dbReference>
<accession>A0A0J6SVB6</accession>
<dbReference type="InterPro" id="IPR005814">
    <property type="entry name" value="Aminotrans_3"/>
</dbReference>
<dbReference type="PROSITE" id="PS00600">
    <property type="entry name" value="AA_TRANSFER_CLASS_3"/>
    <property type="match status" value="1"/>
</dbReference>
<evidence type="ECO:0000313" key="7">
    <source>
        <dbReference type="EMBL" id="KMO37288.1"/>
    </source>
</evidence>
<dbReference type="PANTHER" id="PTHR42684:SF3">
    <property type="entry name" value="ADENOSYLMETHIONINE-8-AMINO-7-OXONONANOATE AMINOTRANSFERASE"/>
    <property type="match status" value="1"/>
</dbReference>
<proteinExistence type="inferred from homology"/>
<dbReference type="RefSeq" id="WP_048444764.1">
    <property type="nucleotide sequence ID" value="NZ_LABY01000086.1"/>
</dbReference>
<dbReference type="FunFam" id="3.40.640.10:FF:000014">
    <property type="entry name" value="Adenosylmethionine-8-amino-7-oxononanoate aminotransferase, probable"/>
    <property type="match status" value="1"/>
</dbReference>
<dbReference type="InterPro" id="IPR049704">
    <property type="entry name" value="Aminotrans_3_PPA_site"/>
</dbReference>
<dbReference type="OrthoDB" id="9801834at2"/>
<sequence length="458" mass="50141">MTLLPNSLQARDVAYHFHPYTNARRHERVGPMIIERGEGIHVYDDQGRAYIEAMAGLWSVGVGFAEKRLVEAAARQMSRLPYYHTFTHKANEPAILLAEKLVQMSPAGLDHVFFTNSGSEANDTVVKLVWYYNNGLGRPDKKKFIARTGGYHGITIAAASLTGLPTNQRGFDLPLPFVRHVTCPHHYRNAQPGETEEAFADRLATELEAVILEEGPETVAAFIGEPLMGAGGVLPPPRTYWEKVQAVCRRHDVLVVADEVINGFGRLGTLFACEHYGIRPDLLVVSKQITSSYQPLAAVLFSDAIYQGLADHTEALGNFGHGFTGSGHPVATAVALENLAIIEERGLVANAARSGARLQERLASFADHPLVGEVRGVGLIAAVELVADKATKRKFDPPGRVAFHLFERAQEHGLIVRAIQDTIAFCPPMIITEDEVDEVVARFARALEDTRAWVADSA</sequence>